<name>A0A1R3GMJ7_9ROSI</name>
<feature type="region of interest" description="Disordered" evidence="1">
    <location>
        <begin position="115"/>
        <end position="154"/>
    </location>
</feature>
<comment type="caution">
    <text evidence="2">The sequence shown here is derived from an EMBL/GenBank/DDBJ whole genome shotgun (WGS) entry which is preliminary data.</text>
</comment>
<dbReference type="Proteomes" id="UP000187203">
    <property type="component" value="Unassembled WGS sequence"/>
</dbReference>
<feature type="compositionally biased region" description="Polar residues" evidence="1">
    <location>
        <begin position="118"/>
        <end position="147"/>
    </location>
</feature>
<accession>A0A1R3GMJ7</accession>
<dbReference type="Pfam" id="PF14009">
    <property type="entry name" value="PADRE"/>
    <property type="match status" value="1"/>
</dbReference>
<reference evidence="3" key="1">
    <citation type="submission" date="2013-09" db="EMBL/GenBank/DDBJ databases">
        <title>Corchorus olitorius genome sequencing.</title>
        <authorList>
            <person name="Alam M."/>
            <person name="Haque M.S."/>
            <person name="Islam M.S."/>
            <person name="Emdad E.M."/>
            <person name="Islam M.M."/>
            <person name="Ahmed B."/>
            <person name="Halim A."/>
            <person name="Hossen Q.M.M."/>
            <person name="Hossain M.Z."/>
            <person name="Ahmed R."/>
            <person name="Khan M.M."/>
            <person name="Islam R."/>
            <person name="Rashid M.M."/>
            <person name="Khan S.A."/>
            <person name="Rahman M.S."/>
            <person name="Alam M."/>
            <person name="Yahiya A.S."/>
            <person name="Khan M.S."/>
            <person name="Azam M.S."/>
            <person name="Haque T."/>
            <person name="Lashkar M.Z.H."/>
            <person name="Akhand A.I."/>
            <person name="Morshed G."/>
            <person name="Roy S."/>
            <person name="Uddin K.S."/>
            <person name="Rabeya T."/>
            <person name="Hossain A.S."/>
            <person name="Chowdhury A."/>
            <person name="Snigdha A.R."/>
            <person name="Mortoza M.S."/>
            <person name="Matin S.A."/>
            <person name="Hoque S.M.E."/>
            <person name="Islam M.K."/>
            <person name="Roy D.K."/>
            <person name="Haider R."/>
            <person name="Moosa M.M."/>
            <person name="Elias S.M."/>
            <person name="Hasan A.M."/>
            <person name="Jahan S."/>
            <person name="Shafiuddin M."/>
            <person name="Mahmood N."/>
            <person name="Shommy N.S."/>
        </authorList>
    </citation>
    <scope>NUCLEOTIDE SEQUENCE [LARGE SCALE GENOMIC DNA]</scope>
    <source>
        <strain evidence="3">cv. O-4</strain>
    </source>
</reference>
<dbReference type="AlphaFoldDB" id="A0A1R3GMJ7"/>
<dbReference type="STRING" id="93759.A0A1R3GMJ7"/>
<evidence type="ECO:0000313" key="2">
    <source>
        <dbReference type="EMBL" id="OMO59313.1"/>
    </source>
</evidence>
<dbReference type="EMBL" id="AWUE01022193">
    <property type="protein sequence ID" value="OMO59313.1"/>
    <property type="molecule type" value="Genomic_DNA"/>
</dbReference>
<evidence type="ECO:0000256" key="1">
    <source>
        <dbReference type="SAM" id="MobiDB-lite"/>
    </source>
</evidence>
<protein>
    <submittedName>
        <fullName evidence="2">Uncharacterized protein</fullName>
    </submittedName>
</protein>
<keyword evidence="3" id="KW-1185">Reference proteome</keyword>
<gene>
    <name evidence="2" type="ORF">COLO4_34251</name>
</gene>
<sequence>MGCRFSSRSSCRVKNTIRVVHLSGYIEDFEYPVSVSQVTGGSCGGGGGGGGRPPKHFLCTPTQLISNGCKGLEADTILEAGHIYFLLPYSTLQDEVSPLDLASIAKKLTAKAKSTKSNYKPNSLSASSINSPATSPNRFVIKSSDSQRPTRRLQAWRPILDTIREKSLNRRSESDLQET</sequence>
<organism evidence="2 3">
    <name type="scientific">Corchorus olitorius</name>
    <dbReference type="NCBI Taxonomy" id="93759"/>
    <lineage>
        <taxon>Eukaryota</taxon>
        <taxon>Viridiplantae</taxon>
        <taxon>Streptophyta</taxon>
        <taxon>Embryophyta</taxon>
        <taxon>Tracheophyta</taxon>
        <taxon>Spermatophyta</taxon>
        <taxon>Magnoliopsida</taxon>
        <taxon>eudicotyledons</taxon>
        <taxon>Gunneridae</taxon>
        <taxon>Pentapetalae</taxon>
        <taxon>rosids</taxon>
        <taxon>malvids</taxon>
        <taxon>Malvales</taxon>
        <taxon>Malvaceae</taxon>
        <taxon>Grewioideae</taxon>
        <taxon>Apeibeae</taxon>
        <taxon>Corchorus</taxon>
    </lineage>
</organism>
<proteinExistence type="predicted"/>
<dbReference type="PANTHER" id="PTHR33052">
    <property type="entry name" value="DUF4228 DOMAIN PROTEIN-RELATED"/>
    <property type="match status" value="1"/>
</dbReference>
<dbReference type="OrthoDB" id="736928at2759"/>
<dbReference type="InterPro" id="IPR025322">
    <property type="entry name" value="PADRE_dom"/>
</dbReference>
<evidence type="ECO:0000313" key="3">
    <source>
        <dbReference type="Proteomes" id="UP000187203"/>
    </source>
</evidence>